<gene>
    <name evidence="9" type="ORF">DFH94DRAFT_720644</name>
</gene>
<dbReference type="CDD" id="cd07135">
    <property type="entry name" value="ALDH_F14-YMR110C"/>
    <property type="match status" value="1"/>
</dbReference>
<evidence type="ECO:0000256" key="3">
    <source>
        <dbReference type="ARBA" id="ARBA00023027"/>
    </source>
</evidence>
<feature type="active site" evidence="5">
    <location>
        <position position="265"/>
    </location>
</feature>
<dbReference type="Gene3D" id="3.40.309.10">
    <property type="entry name" value="Aldehyde Dehydrogenase, Chain A, domain 2"/>
    <property type="match status" value="1"/>
</dbReference>
<feature type="compositionally biased region" description="Basic and acidic residues" evidence="6">
    <location>
        <begin position="1"/>
        <end position="10"/>
    </location>
</feature>
<dbReference type="PANTHER" id="PTHR43570:SF16">
    <property type="entry name" value="ALDEHYDE DEHYDROGENASE TYPE III, ISOFORM Q"/>
    <property type="match status" value="1"/>
</dbReference>
<keyword evidence="7" id="KW-0812">Transmembrane</keyword>
<protein>
    <recommendedName>
        <fullName evidence="4">Aldehyde dehydrogenase</fullName>
    </recommendedName>
</protein>
<dbReference type="FunFam" id="3.40.605.10:FF:000004">
    <property type="entry name" value="Aldehyde dehydrogenase"/>
    <property type="match status" value="1"/>
</dbReference>
<name>A0A9P5N0G4_9AGAM</name>
<dbReference type="Gene3D" id="3.40.605.10">
    <property type="entry name" value="Aldehyde Dehydrogenase, Chain A, domain 1"/>
    <property type="match status" value="1"/>
</dbReference>
<reference evidence="9" key="2">
    <citation type="journal article" date="2020" name="Nat. Commun.">
        <title>Large-scale genome sequencing of mycorrhizal fungi provides insights into the early evolution of symbiotic traits.</title>
        <authorList>
            <person name="Miyauchi S."/>
            <person name="Kiss E."/>
            <person name="Kuo A."/>
            <person name="Drula E."/>
            <person name="Kohler A."/>
            <person name="Sanchez-Garcia M."/>
            <person name="Morin E."/>
            <person name="Andreopoulos B."/>
            <person name="Barry K.W."/>
            <person name="Bonito G."/>
            <person name="Buee M."/>
            <person name="Carver A."/>
            <person name="Chen C."/>
            <person name="Cichocki N."/>
            <person name="Clum A."/>
            <person name="Culley D."/>
            <person name="Crous P.W."/>
            <person name="Fauchery L."/>
            <person name="Girlanda M."/>
            <person name="Hayes R.D."/>
            <person name="Keri Z."/>
            <person name="LaButti K."/>
            <person name="Lipzen A."/>
            <person name="Lombard V."/>
            <person name="Magnuson J."/>
            <person name="Maillard F."/>
            <person name="Murat C."/>
            <person name="Nolan M."/>
            <person name="Ohm R.A."/>
            <person name="Pangilinan J."/>
            <person name="Pereira M.F."/>
            <person name="Perotto S."/>
            <person name="Peter M."/>
            <person name="Pfister S."/>
            <person name="Riley R."/>
            <person name="Sitrit Y."/>
            <person name="Stielow J.B."/>
            <person name="Szollosi G."/>
            <person name="Zifcakova L."/>
            <person name="Stursova M."/>
            <person name="Spatafora J.W."/>
            <person name="Tedersoo L."/>
            <person name="Vaario L.M."/>
            <person name="Yamada A."/>
            <person name="Yan M."/>
            <person name="Wang P."/>
            <person name="Xu J."/>
            <person name="Bruns T."/>
            <person name="Baldrian P."/>
            <person name="Vilgalys R."/>
            <person name="Dunand C."/>
            <person name="Henrissat B."/>
            <person name="Grigoriev I.V."/>
            <person name="Hibbett D."/>
            <person name="Nagy L.G."/>
            <person name="Martin F.M."/>
        </authorList>
    </citation>
    <scope>NUCLEOTIDE SEQUENCE</scope>
    <source>
        <strain evidence="9">Prilba</strain>
    </source>
</reference>
<dbReference type="AlphaFoldDB" id="A0A9P5N0G4"/>
<dbReference type="Pfam" id="PF00171">
    <property type="entry name" value="Aldedh"/>
    <property type="match status" value="1"/>
</dbReference>
<feature type="domain" description="Aldehyde dehydrogenase" evidence="8">
    <location>
        <begin position="33"/>
        <end position="449"/>
    </location>
</feature>
<comment type="similarity">
    <text evidence="1 4">Belongs to the aldehyde dehydrogenase family.</text>
</comment>
<evidence type="ECO:0000256" key="1">
    <source>
        <dbReference type="ARBA" id="ARBA00009986"/>
    </source>
</evidence>
<dbReference type="PIRSF" id="PIRSF036492">
    <property type="entry name" value="ALDH"/>
    <property type="match status" value="1"/>
</dbReference>
<dbReference type="GO" id="GO:0006081">
    <property type="term" value="P:aldehyde metabolic process"/>
    <property type="evidence" value="ECO:0007669"/>
    <property type="project" value="InterPro"/>
</dbReference>
<accession>A0A9P5N0G4</accession>
<dbReference type="FunFam" id="3.40.309.10:FF:000025">
    <property type="entry name" value="Aldehyde dehydrogenase"/>
    <property type="match status" value="1"/>
</dbReference>
<dbReference type="OrthoDB" id="440325at2759"/>
<dbReference type="InterPro" id="IPR016160">
    <property type="entry name" value="Ald_DH_CS_CYS"/>
</dbReference>
<evidence type="ECO:0000259" key="8">
    <source>
        <dbReference type="Pfam" id="PF00171"/>
    </source>
</evidence>
<dbReference type="EMBL" id="WHVB01000004">
    <property type="protein sequence ID" value="KAF8483284.1"/>
    <property type="molecule type" value="Genomic_DNA"/>
</dbReference>
<comment type="caution">
    <text evidence="9">The sequence shown here is derived from an EMBL/GenBank/DDBJ whole genome shotgun (WGS) entry which is preliminary data.</text>
</comment>
<dbReference type="GO" id="GO:0005737">
    <property type="term" value="C:cytoplasm"/>
    <property type="evidence" value="ECO:0007669"/>
    <property type="project" value="TreeGrafter"/>
</dbReference>
<sequence length="526" mass="57413">MDDSHPDEQPGPKIPPFTSTPVDQIPVIRTGLKNAFRTGRTKSVQFRKQQLLSLAYLVKDNLALFHQALASDLGRSETESIVIEINGTISEAVSAFHNVAKWSKPERAPWSFNFFAMKPTIRKEPKGVVLIISPFNYPMWLLLGPLAGAIAAGNACALKPSEMTPAFSALVADLLPKYLDPELYTVINGAIPETTKVLELQWDHILYTGGSRVGSIVLTAAAKTLSPVTTELGGKSPVVIDPDCDLKLTARRLLWGKVANAGQTCVAPDYALVPKKIADQFIQACKEVLKDFYPEGAESSDSYSRIISPSHFARIKTLLDRTEGKIACGGSTNSETKFIEPTIVTGVKAHDSLMGEEIFGPILPVIEVENEDEAIEFINARDYPLALYVFSPNSSFKEKVAENTQSGAVVMNDTLLHSVVEGLPFGGIGPSGSGYHTGKFSFDMFTHLRSTLDNPSFTERLLWSRYPPYDEKKRKSFVSLSFPTLPSRTAAGGHAGPKRWGPLLVAGVVVTSSLALLIGRWRLNRP</sequence>
<dbReference type="Proteomes" id="UP000759537">
    <property type="component" value="Unassembled WGS sequence"/>
</dbReference>
<keyword evidence="10" id="KW-1185">Reference proteome</keyword>
<dbReference type="InterPro" id="IPR016161">
    <property type="entry name" value="Ald_DH/histidinol_DH"/>
</dbReference>
<feature type="transmembrane region" description="Helical" evidence="7">
    <location>
        <begin position="500"/>
        <end position="519"/>
    </location>
</feature>
<evidence type="ECO:0000256" key="6">
    <source>
        <dbReference type="SAM" id="MobiDB-lite"/>
    </source>
</evidence>
<dbReference type="InterPro" id="IPR016162">
    <property type="entry name" value="Ald_DH_N"/>
</dbReference>
<keyword evidence="7" id="KW-1133">Transmembrane helix</keyword>
<feature type="region of interest" description="Disordered" evidence="6">
    <location>
        <begin position="1"/>
        <end position="22"/>
    </location>
</feature>
<evidence type="ECO:0000313" key="9">
    <source>
        <dbReference type="EMBL" id="KAF8483284.1"/>
    </source>
</evidence>
<evidence type="ECO:0000256" key="7">
    <source>
        <dbReference type="SAM" id="Phobius"/>
    </source>
</evidence>
<evidence type="ECO:0000256" key="5">
    <source>
        <dbReference type="PIRSR" id="PIRSR036492-1"/>
    </source>
</evidence>
<dbReference type="GO" id="GO:0004029">
    <property type="term" value="F:aldehyde dehydrogenase (NAD+) activity"/>
    <property type="evidence" value="ECO:0007669"/>
    <property type="project" value="TreeGrafter"/>
</dbReference>
<evidence type="ECO:0000256" key="2">
    <source>
        <dbReference type="ARBA" id="ARBA00023002"/>
    </source>
</evidence>
<dbReference type="InterPro" id="IPR012394">
    <property type="entry name" value="Aldehyde_DH_NAD(P)"/>
</dbReference>
<dbReference type="InterPro" id="IPR015590">
    <property type="entry name" value="Aldehyde_DH_dom"/>
</dbReference>
<feature type="active site" evidence="5">
    <location>
        <position position="231"/>
    </location>
</feature>
<evidence type="ECO:0000313" key="10">
    <source>
        <dbReference type="Proteomes" id="UP000759537"/>
    </source>
</evidence>
<keyword evidence="2 4" id="KW-0560">Oxidoreductase</keyword>
<proteinExistence type="inferred from homology"/>
<keyword evidence="3" id="KW-0520">NAD</keyword>
<evidence type="ECO:0000256" key="4">
    <source>
        <dbReference type="PIRNR" id="PIRNR036492"/>
    </source>
</evidence>
<dbReference type="PANTHER" id="PTHR43570">
    <property type="entry name" value="ALDEHYDE DEHYDROGENASE"/>
    <property type="match status" value="1"/>
</dbReference>
<reference evidence="9" key="1">
    <citation type="submission" date="2019-10" db="EMBL/GenBank/DDBJ databases">
        <authorList>
            <consortium name="DOE Joint Genome Institute"/>
            <person name="Kuo A."/>
            <person name="Miyauchi S."/>
            <person name="Kiss E."/>
            <person name="Drula E."/>
            <person name="Kohler A."/>
            <person name="Sanchez-Garcia M."/>
            <person name="Andreopoulos B."/>
            <person name="Barry K.W."/>
            <person name="Bonito G."/>
            <person name="Buee M."/>
            <person name="Carver A."/>
            <person name="Chen C."/>
            <person name="Cichocki N."/>
            <person name="Clum A."/>
            <person name="Culley D."/>
            <person name="Crous P.W."/>
            <person name="Fauchery L."/>
            <person name="Girlanda M."/>
            <person name="Hayes R."/>
            <person name="Keri Z."/>
            <person name="LaButti K."/>
            <person name="Lipzen A."/>
            <person name="Lombard V."/>
            <person name="Magnuson J."/>
            <person name="Maillard F."/>
            <person name="Morin E."/>
            <person name="Murat C."/>
            <person name="Nolan M."/>
            <person name="Ohm R."/>
            <person name="Pangilinan J."/>
            <person name="Pereira M."/>
            <person name="Perotto S."/>
            <person name="Peter M."/>
            <person name="Riley R."/>
            <person name="Sitrit Y."/>
            <person name="Stielow B."/>
            <person name="Szollosi G."/>
            <person name="Zifcakova L."/>
            <person name="Stursova M."/>
            <person name="Spatafora J.W."/>
            <person name="Tedersoo L."/>
            <person name="Vaario L.-M."/>
            <person name="Yamada A."/>
            <person name="Yan M."/>
            <person name="Wang P."/>
            <person name="Xu J."/>
            <person name="Bruns T."/>
            <person name="Baldrian P."/>
            <person name="Vilgalys R."/>
            <person name="Henrissat B."/>
            <person name="Grigoriev I.V."/>
            <person name="Hibbett D."/>
            <person name="Nagy L.G."/>
            <person name="Martin F.M."/>
        </authorList>
    </citation>
    <scope>NUCLEOTIDE SEQUENCE</scope>
    <source>
        <strain evidence="9">Prilba</strain>
    </source>
</reference>
<dbReference type="SUPFAM" id="SSF53720">
    <property type="entry name" value="ALDH-like"/>
    <property type="match status" value="1"/>
</dbReference>
<dbReference type="InterPro" id="IPR016163">
    <property type="entry name" value="Ald_DH_C"/>
</dbReference>
<keyword evidence="7" id="KW-0472">Membrane</keyword>
<dbReference type="PROSITE" id="PS00070">
    <property type="entry name" value="ALDEHYDE_DEHYDR_CYS"/>
    <property type="match status" value="1"/>
</dbReference>
<organism evidence="9 10">
    <name type="scientific">Russula ochroleuca</name>
    <dbReference type="NCBI Taxonomy" id="152965"/>
    <lineage>
        <taxon>Eukaryota</taxon>
        <taxon>Fungi</taxon>
        <taxon>Dikarya</taxon>
        <taxon>Basidiomycota</taxon>
        <taxon>Agaricomycotina</taxon>
        <taxon>Agaricomycetes</taxon>
        <taxon>Russulales</taxon>
        <taxon>Russulaceae</taxon>
        <taxon>Russula</taxon>
    </lineage>
</organism>